<accession>A0A0V0GRX3</accession>
<dbReference type="AlphaFoldDB" id="A0A0V0GRX3"/>
<reference evidence="2" key="1">
    <citation type="submission" date="2015-12" db="EMBL/GenBank/DDBJ databases">
        <title>Gene expression during late stages of embryo sac development: a critical building block for successful pollen-pistil interactions.</title>
        <authorList>
            <person name="Liu Y."/>
            <person name="Joly V."/>
            <person name="Sabar M."/>
            <person name="Matton D.P."/>
        </authorList>
    </citation>
    <scope>NUCLEOTIDE SEQUENCE</scope>
</reference>
<name>A0A0V0GRX3_SOLCH</name>
<dbReference type="EMBL" id="GEDG01033777">
    <property type="protein sequence ID" value="JAP10080.1"/>
    <property type="molecule type" value="Transcribed_RNA"/>
</dbReference>
<proteinExistence type="predicted"/>
<organism evidence="2">
    <name type="scientific">Solanum chacoense</name>
    <name type="common">Chaco potato</name>
    <dbReference type="NCBI Taxonomy" id="4108"/>
    <lineage>
        <taxon>Eukaryota</taxon>
        <taxon>Viridiplantae</taxon>
        <taxon>Streptophyta</taxon>
        <taxon>Embryophyta</taxon>
        <taxon>Tracheophyta</taxon>
        <taxon>Spermatophyta</taxon>
        <taxon>Magnoliopsida</taxon>
        <taxon>eudicotyledons</taxon>
        <taxon>Gunneridae</taxon>
        <taxon>Pentapetalae</taxon>
        <taxon>asterids</taxon>
        <taxon>lamiids</taxon>
        <taxon>Solanales</taxon>
        <taxon>Solanaceae</taxon>
        <taxon>Solanoideae</taxon>
        <taxon>Solaneae</taxon>
        <taxon>Solanum</taxon>
    </lineage>
</organism>
<feature type="region of interest" description="Disordered" evidence="1">
    <location>
        <begin position="50"/>
        <end position="74"/>
    </location>
</feature>
<sequence length="74" mass="8328">MKDRGVKMQPGCSWITVENRVHVFLVGDTSHYETEVIHSLLGNLHMKMKRTGCPPVDDSSESSDATNDKEQIIQ</sequence>
<evidence type="ECO:0000313" key="2">
    <source>
        <dbReference type="EMBL" id="JAP10080.1"/>
    </source>
</evidence>
<protein>
    <submittedName>
        <fullName evidence="2">Putative ovule protein</fullName>
    </submittedName>
</protein>
<evidence type="ECO:0000256" key="1">
    <source>
        <dbReference type="SAM" id="MobiDB-lite"/>
    </source>
</evidence>